<feature type="compositionally biased region" description="Low complexity" evidence="8">
    <location>
        <begin position="7"/>
        <end position="23"/>
    </location>
</feature>
<keyword evidence="5 7" id="KW-1133">Transmembrane helix</keyword>
<dbReference type="GO" id="GO:0055085">
    <property type="term" value="P:transmembrane transport"/>
    <property type="evidence" value="ECO:0007669"/>
    <property type="project" value="InterPro"/>
</dbReference>
<feature type="transmembrane region" description="Helical" evidence="7">
    <location>
        <begin position="43"/>
        <end position="65"/>
    </location>
</feature>
<keyword evidence="6 7" id="KW-0472">Membrane</keyword>
<evidence type="ECO:0000256" key="6">
    <source>
        <dbReference type="ARBA" id="ARBA00023136"/>
    </source>
</evidence>
<feature type="transmembrane region" description="Helical" evidence="7">
    <location>
        <begin position="322"/>
        <end position="342"/>
    </location>
</feature>
<feature type="transmembrane region" description="Helical" evidence="7">
    <location>
        <begin position="174"/>
        <end position="197"/>
    </location>
</feature>
<dbReference type="InterPro" id="IPR000515">
    <property type="entry name" value="MetI-like"/>
</dbReference>
<evidence type="ECO:0000256" key="3">
    <source>
        <dbReference type="ARBA" id="ARBA00022475"/>
    </source>
</evidence>
<feature type="transmembrane region" description="Helical" evidence="7">
    <location>
        <begin position="410"/>
        <end position="428"/>
    </location>
</feature>
<feature type="transmembrane region" description="Helical" evidence="7">
    <location>
        <begin position="354"/>
        <end position="371"/>
    </location>
</feature>
<reference evidence="10 11" key="1">
    <citation type="submission" date="2019-01" db="EMBL/GenBank/DDBJ databases">
        <title>Draft genome sequence of Cellulomonas takizawaensis strain TKZ-21.</title>
        <authorList>
            <person name="Yamamura H."/>
            <person name="Hayashi T."/>
            <person name="Hamada M."/>
            <person name="Serisawa Y."/>
            <person name="Matsuyama K."/>
            <person name="Nakagawa Y."/>
            <person name="Otoguro M."/>
            <person name="Yanagida F."/>
            <person name="Hayakawa M."/>
        </authorList>
    </citation>
    <scope>NUCLEOTIDE SEQUENCE [LARGE SCALE GENOMIC DNA]</scope>
    <source>
        <strain evidence="10 11">NBRC12680</strain>
    </source>
</reference>
<evidence type="ECO:0000256" key="8">
    <source>
        <dbReference type="SAM" id="MobiDB-lite"/>
    </source>
</evidence>
<name>A0A402DUM5_9CELL</name>
<evidence type="ECO:0000256" key="4">
    <source>
        <dbReference type="ARBA" id="ARBA00022692"/>
    </source>
</evidence>
<dbReference type="Pfam" id="PF19300">
    <property type="entry name" value="BPD_transp_1_N"/>
    <property type="match status" value="1"/>
</dbReference>
<accession>A0A402DUM5</accession>
<evidence type="ECO:0000256" key="1">
    <source>
        <dbReference type="ARBA" id="ARBA00004651"/>
    </source>
</evidence>
<gene>
    <name evidence="10" type="ORF">CBZ_29160</name>
</gene>
<dbReference type="Pfam" id="PF00528">
    <property type="entry name" value="BPD_transp_1"/>
    <property type="match status" value="1"/>
</dbReference>
<evidence type="ECO:0000256" key="7">
    <source>
        <dbReference type="RuleBase" id="RU363032"/>
    </source>
</evidence>
<keyword evidence="11" id="KW-1185">Reference proteome</keyword>
<dbReference type="InterPro" id="IPR045621">
    <property type="entry name" value="BPD_transp_1_N"/>
</dbReference>
<dbReference type="EMBL" id="BIMR01000268">
    <property type="protein sequence ID" value="GCE77860.1"/>
    <property type="molecule type" value="Genomic_DNA"/>
</dbReference>
<dbReference type="PANTHER" id="PTHR43163:SF6">
    <property type="entry name" value="DIPEPTIDE TRANSPORT SYSTEM PERMEASE PROTEIN DPPB-RELATED"/>
    <property type="match status" value="1"/>
</dbReference>
<feature type="transmembrane region" description="Helical" evidence="7">
    <location>
        <begin position="292"/>
        <end position="310"/>
    </location>
</feature>
<proteinExistence type="inferred from homology"/>
<dbReference type="GO" id="GO:0005886">
    <property type="term" value="C:plasma membrane"/>
    <property type="evidence" value="ECO:0007669"/>
    <property type="project" value="UniProtKB-SubCell"/>
</dbReference>
<dbReference type="Proteomes" id="UP000289954">
    <property type="component" value="Unassembled WGS sequence"/>
</dbReference>
<feature type="transmembrane region" description="Helical" evidence="7">
    <location>
        <begin position="141"/>
        <end position="162"/>
    </location>
</feature>
<organism evidence="10 11">
    <name type="scientific">Cellulomonas biazotea</name>
    <dbReference type="NCBI Taxonomy" id="1709"/>
    <lineage>
        <taxon>Bacteria</taxon>
        <taxon>Bacillati</taxon>
        <taxon>Actinomycetota</taxon>
        <taxon>Actinomycetes</taxon>
        <taxon>Micrococcales</taxon>
        <taxon>Cellulomonadaceae</taxon>
        <taxon>Cellulomonas</taxon>
    </lineage>
</organism>
<dbReference type="AlphaFoldDB" id="A0A402DUM5"/>
<feature type="transmembrane region" description="Helical" evidence="7">
    <location>
        <begin position="236"/>
        <end position="260"/>
    </location>
</feature>
<feature type="region of interest" description="Disordered" evidence="8">
    <location>
        <begin position="1"/>
        <end position="26"/>
    </location>
</feature>
<feature type="transmembrane region" description="Helical" evidence="7">
    <location>
        <begin position="471"/>
        <end position="494"/>
    </location>
</feature>
<dbReference type="CDD" id="cd06261">
    <property type="entry name" value="TM_PBP2"/>
    <property type="match status" value="1"/>
</dbReference>
<keyword evidence="3" id="KW-1003">Cell membrane</keyword>
<feature type="transmembrane region" description="Helical" evidence="7">
    <location>
        <begin position="209"/>
        <end position="229"/>
    </location>
</feature>
<evidence type="ECO:0000259" key="9">
    <source>
        <dbReference type="PROSITE" id="PS50928"/>
    </source>
</evidence>
<comment type="caution">
    <text evidence="10">The sequence shown here is derived from an EMBL/GenBank/DDBJ whole genome shotgun (WGS) entry which is preliminary data.</text>
</comment>
<feature type="domain" description="ABC transmembrane type-1" evidence="9">
    <location>
        <begin position="135"/>
        <end position="536"/>
    </location>
</feature>
<evidence type="ECO:0000256" key="5">
    <source>
        <dbReference type="ARBA" id="ARBA00022989"/>
    </source>
</evidence>
<protein>
    <recommendedName>
        <fullName evidence="9">ABC transmembrane type-1 domain-containing protein</fullName>
    </recommendedName>
</protein>
<keyword evidence="4 7" id="KW-0812">Transmembrane</keyword>
<comment type="similarity">
    <text evidence="7">Belongs to the binding-protein-dependent transport system permease family.</text>
</comment>
<feature type="transmembrane region" description="Helical" evidence="7">
    <location>
        <begin position="514"/>
        <end position="539"/>
    </location>
</feature>
<evidence type="ECO:0000313" key="11">
    <source>
        <dbReference type="Proteomes" id="UP000289954"/>
    </source>
</evidence>
<evidence type="ECO:0000313" key="10">
    <source>
        <dbReference type="EMBL" id="GCE77860.1"/>
    </source>
</evidence>
<feature type="transmembrane region" description="Helical" evidence="7">
    <location>
        <begin position="266"/>
        <end position="285"/>
    </location>
</feature>
<dbReference type="PANTHER" id="PTHR43163">
    <property type="entry name" value="DIPEPTIDE TRANSPORT SYSTEM PERMEASE PROTEIN DPPB-RELATED"/>
    <property type="match status" value="1"/>
</dbReference>
<keyword evidence="2 7" id="KW-0813">Transport</keyword>
<dbReference type="PROSITE" id="PS50928">
    <property type="entry name" value="ABC_TM1"/>
    <property type="match status" value="1"/>
</dbReference>
<sequence length="547" mass="58626">MVTSEKSLAPAPVTATAAPAAQAPRRRRLSASAPTLTFIGRRLLSSAIVLLGATFIVYMLLAYALDPLEDLYASSAPNKEQLIEARIRLLDLDTPPVIRYFKWLAGVLGYLIGRGTLGESWVTGQQVTDLLASAIPSTVQLVGGATVIAVALGITVGIASALRQYTGFDYSVTFMSFVLYSLPSFWVAVLLKLWGAIGFNDFLADPTMSTTTIVLLAILSGLVWQVLVGGDLRRRLVTFGMSALASGLVLWGVLASGWLLDPSLGMAGIAVLGIAAAVGLTAMTTGLQNRRALFSSLTVVAIGVALWFPLKYVFVIDGFNGLWVLGLGVVAVGVGLLVGRLYGGPDYGQSMRNAAITAFVVAGLIYVDRVMDVWKPYTNSSYINGRPIATIGSQTPGLNGDYWVETLDRFTHLILPTIALILISFASYTRYSRASLLEVMNQDYIRTARAKGLPERVVTVRHAFRNALIPLATIIPLDIAALFGGAIITERIFSWSGMGSLFIHSLGARDADPIMGYFLVVGTLLVLANIVVDFVYAALDPRIRVNA</sequence>
<comment type="subcellular location">
    <subcellularLocation>
        <location evidence="1 7">Cell membrane</location>
        <topology evidence="1 7">Multi-pass membrane protein</topology>
    </subcellularLocation>
</comment>
<dbReference type="RefSeq" id="WP_174768691.1">
    <property type="nucleotide sequence ID" value="NZ_BIMR01000268.1"/>
</dbReference>
<evidence type="ECO:0000256" key="2">
    <source>
        <dbReference type="ARBA" id="ARBA00022448"/>
    </source>
</evidence>